<dbReference type="Pfam" id="PF13479">
    <property type="entry name" value="AAA_24"/>
    <property type="match status" value="1"/>
</dbReference>
<feature type="domain" description="AAA+ ATPase" evidence="2">
    <location>
        <begin position="13"/>
        <end position="235"/>
    </location>
</feature>
<reference evidence="3" key="2">
    <citation type="submission" date="2021-08" db="EMBL/GenBank/DDBJ databases">
        <authorList>
            <person name="Tani A."/>
            <person name="Ola A."/>
            <person name="Ogura Y."/>
            <person name="Katsura K."/>
            <person name="Hayashi T."/>
        </authorList>
    </citation>
    <scope>NUCLEOTIDE SEQUENCE</scope>
    <source>
        <strain evidence="3">NBRC 15689</strain>
    </source>
</reference>
<feature type="region of interest" description="Disordered" evidence="1">
    <location>
        <begin position="341"/>
        <end position="364"/>
    </location>
</feature>
<evidence type="ECO:0000313" key="4">
    <source>
        <dbReference type="Proteomes" id="UP001055156"/>
    </source>
</evidence>
<dbReference type="Proteomes" id="UP001055156">
    <property type="component" value="Unassembled WGS sequence"/>
</dbReference>
<evidence type="ECO:0000259" key="2">
    <source>
        <dbReference type="SMART" id="SM00382"/>
    </source>
</evidence>
<dbReference type="InterPro" id="IPR003593">
    <property type="entry name" value="AAA+_ATPase"/>
</dbReference>
<accession>A0ABQ4TDL4</accession>
<dbReference type="SUPFAM" id="SSF52540">
    <property type="entry name" value="P-loop containing nucleoside triphosphate hydrolases"/>
    <property type="match status" value="1"/>
</dbReference>
<reference evidence="3" key="1">
    <citation type="journal article" date="2021" name="Front. Microbiol.">
        <title>Comprehensive Comparative Genomics and Phenotyping of Methylobacterium Species.</title>
        <authorList>
            <person name="Alessa O."/>
            <person name="Ogura Y."/>
            <person name="Fujitani Y."/>
            <person name="Takami H."/>
            <person name="Hayashi T."/>
            <person name="Sahin N."/>
            <person name="Tani A."/>
        </authorList>
    </citation>
    <scope>NUCLEOTIDE SEQUENCE</scope>
    <source>
        <strain evidence="3">NBRC 15689</strain>
    </source>
</reference>
<gene>
    <name evidence="3" type="ORF">LKMONMHP_4661</name>
</gene>
<dbReference type="Gene3D" id="3.40.50.300">
    <property type="entry name" value="P-loop containing nucleotide triphosphate hydrolases"/>
    <property type="match status" value="1"/>
</dbReference>
<proteinExistence type="predicted"/>
<dbReference type="InterPro" id="IPR027417">
    <property type="entry name" value="P-loop_NTPase"/>
</dbReference>
<evidence type="ECO:0000313" key="3">
    <source>
        <dbReference type="EMBL" id="GJE29775.1"/>
    </source>
</evidence>
<organism evidence="3 4">
    <name type="scientific">Methylobacterium organophilum</name>
    <dbReference type="NCBI Taxonomy" id="410"/>
    <lineage>
        <taxon>Bacteria</taxon>
        <taxon>Pseudomonadati</taxon>
        <taxon>Pseudomonadota</taxon>
        <taxon>Alphaproteobacteria</taxon>
        <taxon>Hyphomicrobiales</taxon>
        <taxon>Methylobacteriaceae</taxon>
        <taxon>Methylobacterium</taxon>
    </lineage>
</organism>
<protein>
    <recommendedName>
        <fullName evidence="2">AAA+ ATPase domain-containing protein</fullName>
    </recommendedName>
</protein>
<comment type="caution">
    <text evidence="3">The sequence shown here is derived from an EMBL/GenBank/DDBJ whole genome shotgun (WGS) entry which is preliminary data.</text>
</comment>
<sequence>MTFAFAPAVRDRVGLLIGLAGASGSGKTLSALKVARGLAGGDDSRIAFIDTEGGRGKHYAPAPGEQPGPDRFAFRHGDMRPPFTPEAYIAAIAAADEAGFEVIVIDSFSHSWDGDGGLQDMHDRLVDDAVDRARKQAEEKNWRFDEASARDKASIGAWRDPKTRHKRLVSRLLQCRAHIVICMRADEKMRMESVEEGGRNGRTFRKTVITQAKDLPPAERWVPIVEKRLPFELTTSFVLAPSAPGVPIPIKLQEQHRPCVPLDRPLDEAVGRALAAWARGGADTTTATQPETRQPSNRDRLFAAARAEAAKGSAALSRFRDGLEERADRALAPILAELQRTADDADAADDDGFPGFTDRVHEGA</sequence>
<dbReference type="SMART" id="SM00382">
    <property type="entry name" value="AAA"/>
    <property type="match status" value="1"/>
</dbReference>
<name>A0ABQ4TDL4_METOR</name>
<dbReference type="EMBL" id="BPQV01000020">
    <property type="protein sequence ID" value="GJE29775.1"/>
    <property type="molecule type" value="Genomic_DNA"/>
</dbReference>
<keyword evidence="4" id="KW-1185">Reference proteome</keyword>
<evidence type="ECO:0000256" key="1">
    <source>
        <dbReference type="SAM" id="MobiDB-lite"/>
    </source>
</evidence>
<dbReference type="RefSeq" id="WP_238314999.1">
    <property type="nucleotide sequence ID" value="NZ_BPQV01000020.1"/>
</dbReference>